<protein>
    <submittedName>
        <fullName evidence="3">Uncharacterized protein</fullName>
    </submittedName>
</protein>
<evidence type="ECO:0000313" key="4">
    <source>
        <dbReference type="Proteomes" id="UP000580250"/>
    </source>
</evidence>
<reference evidence="3 4" key="1">
    <citation type="submission" date="2020-08" db="EMBL/GenBank/DDBJ databases">
        <authorList>
            <person name="Koutsovoulos G."/>
            <person name="Danchin GJ E."/>
        </authorList>
    </citation>
    <scope>NUCLEOTIDE SEQUENCE [LARGE SCALE GENOMIC DNA]</scope>
</reference>
<comment type="caution">
    <text evidence="3">The sequence shown here is derived from an EMBL/GenBank/DDBJ whole genome shotgun (WGS) entry which is preliminary data.</text>
</comment>
<proteinExistence type="predicted"/>
<accession>A0A6V7U982</accession>
<dbReference type="Proteomes" id="UP000580250">
    <property type="component" value="Unassembled WGS sequence"/>
</dbReference>
<name>A0A6V7U982_MELEN</name>
<dbReference type="EMBL" id="CAJEWN010000043">
    <property type="protein sequence ID" value="CAD2149373.1"/>
    <property type="molecule type" value="Genomic_DNA"/>
</dbReference>
<evidence type="ECO:0000313" key="3">
    <source>
        <dbReference type="EMBL" id="CAD2149373.1"/>
    </source>
</evidence>
<feature type="chain" id="PRO_5027616898" evidence="2">
    <location>
        <begin position="25"/>
        <end position="101"/>
    </location>
</feature>
<evidence type="ECO:0000256" key="2">
    <source>
        <dbReference type="SAM" id="SignalP"/>
    </source>
</evidence>
<feature type="region of interest" description="Disordered" evidence="1">
    <location>
        <begin position="33"/>
        <end position="59"/>
    </location>
</feature>
<sequence length="101" mass="11207">MHLMHLLKLIQLFVLLLCVEELFGGCFSSKNKHFSAPSSPHRGGHEHETGSPRSAPMCDCEESNQSQLEEKTLNLVNGQETFRISPNPFGSGQYGNVCAFK</sequence>
<gene>
    <name evidence="3" type="ORF">MENT_LOCUS9673</name>
</gene>
<keyword evidence="2" id="KW-0732">Signal</keyword>
<dbReference type="AlphaFoldDB" id="A0A6V7U982"/>
<evidence type="ECO:0000256" key="1">
    <source>
        <dbReference type="SAM" id="MobiDB-lite"/>
    </source>
</evidence>
<organism evidence="3 4">
    <name type="scientific">Meloidogyne enterolobii</name>
    <name type="common">Root-knot nematode worm</name>
    <name type="synonym">Meloidogyne mayaguensis</name>
    <dbReference type="NCBI Taxonomy" id="390850"/>
    <lineage>
        <taxon>Eukaryota</taxon>
        <taxon>Metazoa</taxon>
        <taxon>Ecdysozoa</taxon>
        <taxon>Nematoda</taxon>
        <taxon>Chromadorea</taxon>
        <taxon>Rhabditida</taxon>
        <taxon>Tylenchina</taxon>
        <taxon>Tylenchomorpha</taxon>
        <taxon>Tylenchoidea</taxon>
        <taxon>Meloidogynidae</taxon>
        <taxon>Meloidogyninae</taxon>
        <taxon>Meloidogyne</taxon>
    </lineage>
</organism>
<feature type="signal peptide" evidence="2">
    <location>
        <begin position="1"/>
        <end position="24"/>
    </location>
</feature>